<reference evidence="2 3" key="3">
    <citation type="journal article" date="2013" name="Rice">
        <title>Improvement of the Oryza sativa Nipponbare reference genome using next generation sequence and optical map data.</title>
        <authorList>
            <person name="Kawahara Y."/>
            <person name="de la Bastide M."/>
            <person name="Hamilton J.P."/>
            <person name="Kanamori H."/>
            <person name="McCombie W.R."/>
            <person name="Ouyang S."/>
            <person name="Schwartz D.C."/>
            <person name="Tanaka T."/>
            <person name="Wu J."/>
            <person name="Zhou S."/>
            <person name="Childs K.L."/>
            <person name="Davidson R.M."/>
            <person name="Lin H."/>
            <person name="Quesada-Ocampo L."/>
            <person name="Vaillancourt B."/>
            <person name="Sakai H."/>
            <person name="Lee S.S."/>
            <person name="Kim J."/>
            <person name="Numa H."/>
            <person name="Itoh T."/>
            <person name="Buell C.R."/>
            <person name="Matsumoto T."/>
        </authorList>
    </citation>
    <scope>NUCLEOTIDE SEQUENCE [LARGE SCALE GENOMIC DNA]</scope>
    <source>
        <strain evidence="3">cv. Nipponbare</strain>
    </source>
</reference>
<dbReference type="PANTHER" id="PTHR33923">
    <property type="entry name" value="CALMODULIN-BINDING PROTEIN-RELATED"/>
    <property type="match status" value="1"/>
</dbReference>
<dbReference type="InterPro" id="IPR044681">
    <property type="entry name" value="PICBP-like"/>
</dbReference>
<evidence type="ECO:0000313" key="2">
    <source>
        <dbReference type="EMBL" id="BAS93770.1"/>
    </source>
</evidence>
<keyword evidence="3" id="KW-1185">Reference proteome</keyword>
<dbReference type="EMBL" id="AP014961">
    <property type="protein sequence ID" value="BAS93770.1"/>
    <property type="molecule type" value="Genomic_DNA"/>
</dbReference>
<sequence>KVSAAAAAAASAGLGRATCSSTMKEAKFPDALDLAPGATDAEGPAATRVCPYTYCSLNGHAHSPAVPLRSFLASRRRLIKTQQSMKLRGVSAFRKGAAHQRPEDTNGAGGGARVAPPPPLIDEEALGDFFVEVYAGPRVSTDMSCSDMSLDEMDAT</sequence>
<evidence type="ECO:0007829" key="4">
    <source>
        <dbReference type="PeptideAtlas" id="A0A0P0WLV7"/>
    </source>
</evidence>
<keyword evidence="4" id="KW-1267">Proteomics identification</keyword>
<protein>
    <submittedName>
        <fullName evidence="2">Os05g0381600 protein</fullName>
    </submittedName>
</protein>
<dbReference type="Gramene" id="Os05t0381600-01">
    <property type="protein sequence ID" value="Os05t0381600-01"/>
    <property type="gene ID" value="Os05g0381600"/>
</dbReference>
<feature type="non-terminal residue" evidence="2">
    <location>
        <position position="1"/>
    </location>
</feature>
<dbReference type="AlphaFoldDB" id="A0A0P0WLV7"/>
<dbReference type="PANTHER" id="PTHR33923:SF13">
    <property type="entry name" value="PLANT CALMODULIN-BINDING PROTEIN-RELATED"/>
    <property type="match status" value="1"/>
</dbReference>
<organism evidence="2 3">
    <name type="scientific">Oryza sativa subsp. japonica</name>
    <name type="common">Rice</name>
    <dbReference type="NCBI Taxonomy" id="39947"/>
    <lineage>
        <taxon>Eukaryota</taxon>
        <taxon>Viridiplantae</taxon>
        <taxon>Streptophyta</taxon>
        <taxon>Embryophyta</taxon>
        <taxon>Tracheophyta</taxon>
        <taxon>Spermatophyta</taxon>
        <taxon>Magnoliopsida</taxon>
        <taxon>Liliopsida</taxon>
        <taxon>Poales</taxon>
        <taxon>Poaceae</taxon>
        <taxon>BOP clade</taxon>
        <taxon>Oryzoideae</taxon>
        <taxon>Oryzeae</taxon>
        <taxon>Oryzinae</taxon>
        <taxon>Oryza</taxon>
        <taxon>Oryza sativa</taxon>
    </lineage>
</organism>
<name>A0A0P0WLV7_ORYSJ</name>
<evidence type="ECO:0000256" key="1">
    <source>
        <dbReference type="SAM" id="MobiDB-lite"/>
    </source>
</evidence>
<dbReference type="STRING" id="39947.A0A0P0WLV7"/>
<feature type="non-terminal residue" evidence="2">
    <location>
        <position position="156"/>
    </location>
</feature>
<reference evidence="3" key="1">
    <citation type="journal article" date="2005" name="Nature">
        <title>The map-based sequence of the rice genome.</title>
        <authorList>
            <consortium name="International rice genome sequencing project (IRGSP)"/>
            <person name="Matsumoto T."/>
            <person name="Wu J."/>
            <person name="Kanamori H."/>
            <person name="Katayose Y."/>
            <person name="Fujisawa M."/>
            <person name="Namiki N."/>
            <person name="Mizuno H."/>
            <person name="Yamamoto K."/>
            <person name="Antonio B.A."/>
            <person name="Baba T."/>
            <person name="Sakata K."/>
            <person name="Nagamura Y."/>
            <person name="Aoki H."/>
            <person name="Arikawa K."/>
            <person name="Arita K."/>
            <person name="Bito T."/>
            <person name="Chiden Y."/>
            <person name="Fujitsuka N."/>
            <person name="Fukunaka R."/>
            <person name="Hamada M."/>
            <person name="Harada C."/>
            <person name="Hayashi A."/>
            <person name="Hijishita S."/>
            <person name="Honda M."/>
            <person name="Hosokawa S."/>
            <person name="Ichikawa Y."/>
            <person name="Idonuma A."/>
            <person name="Iijima M."/>
            <person name="Ikeda M."/>
            <person name="Ikeno M."/>
            <person name="Ito K."/>
            <person name="Ito S."/>
            <person name="Ito T."/>
            <person name="Ito Y."/>
            <person name="Ito Y."/>
            <person name="Iwabuchi A."/>
            <person name="Kamiya K."/>
            <person name="Karasawa W."/>
            <person name="Kurita K."/>
            <person name="Katagiri S."/>
            <person name="Kikuta A."/>
            <person name="Kobayashi H."/>
            <person name="Kobayashi N."/>
            <person name="Machita K."/>
            <person name="Maehara T."/>
            <person name="Masukawa M."/>
            <person name="Mizubayashi T."/>
            <person name="Mukai Y."/>
            <person name="Nagasaki H."/>
            <person name="Nagata Y."/>
            <person name="Naito S."/>
            <person name="Nakashima M."/>
            <person name="Nakama Y."/>
            <person name="Nakamichi Y."/>
            <person name="Nakamura M."/>
            <person name="Meguro A."/>
            <person name="Negishi M."/>
            <person name="Ohta I."/>
            <person name="Ohta T."/>
            <person name="Okamoto M."/>
            <person name="Ono N."/>
            <person name="Saji S."/>
            <person name="Sakaguchi M."/>
            <person name="Sakai K."/>
            <person name="Shibata M."/>
            <person name="Shimokawa T."/>
            <person name="Song J."/>
            <person name="Takazaki Y."/>
            <person name="Terasawa K."/>
            <person name="Tsugane M."/>
            <person name="Tsuji K."/>
            <person name="Ueda S."/>
            <person name="Waki K."/>
            <person name="Yamagata H."/>
            <person name="Yamamoto M."/>
            <person name="Yamamoto S."/>
            <person name="Yamane H."/>
            <person name="Yoshiki S."/>
            <person name="Yoshihara R."/>
            <person name="Yukawa K."/>
            <person name="Zhong H."/>
            <person name="Yano M."/>
            <person name="Yuan Q."/>
            <person name="Ouyang S."/>
            <person name="Liu J."/>
            <person name="Jones K.M."/>
            <person name="Gansberger K."/>
            <person name="Moffat K."/>
            <person name="Hill J."/>
            <person name="Bera J."/>
            <person name="Fadrosh D."/>
            <person name="Jin S."/>
            <person name="Johri S."/>
            <person name="Kim M."/>
            <person name="Overton L."/>
            <person name="Reardon M."/>
            <person name="Tsitrin T."/>
            <person name="Vuong H."/>
            <person name="Weaver B."/>
            <person name="Ciecko A."/>
            <person name="Tallon L."/>
            <person name="Jackson J."/>
            <person name="Pai G."/>
            <person name="Aken S.V."/>
            <person name="Utterback T."/>
            <person name="Reidmuller S."/>
            <person name="Feldblyum T."/>
            <person name="Hsiao J."/>
            <person name="Zismann V."/>
            <person name="Iobst S."/>
            <person name="de Vazeille A.R."/>
            <person name="Buell C.R."/>
            <person name="Ying K."/>
            <person name="Li Y."/>
            <person name="Lu T."/>
            <person name="Huang Y."/>
            <person name="Zhao Q."/>
            <person name="Feng Q."/>
            <person name="Zhang L."/>
            <person name="Zhu J."/>
            <person name="Weng Q."/>
            <person name="Mu J."/>
            <person name="Lu Y."/>
            <person name="Fan D."/>
            <person name="Liu Y."/>
            <person name="Guan J."/>
            <person name="Zhang Y."/>
            <person name="Yu S."/>
            <person name="Liu X."/>
            <person name="Zhang Y."/>
            <person name="Hong G."/>
            <person name="Han B."/>
            <person name="Choisne N."/>
            <person name="Demange N."/>
            <person name="Orjeda G."/>
            <person name="Samain S."/>
            <person name="Cattolico L."/>
            <person name="Pelletier E."/>
            <person name="Couloux A."/>
            <person name="Segurens B."/>
            <person name="Wincker P."/>
            <person name="D'Hont A."/>
            <person name="Scarpelli C."/>
            <person name="Weissenbach J."/>
            <person name="Salanoubat M."/>
            <person name="Quetier F."/>
            <person name="Yu Y."/>
            <person name="Kim H.R."/>
            <person name="Rambo T."/>
            <person name="Currie J."/>
            <person name="Collura K."/>
            <person name="Luo M."/>
            <person name="Yang T."/>
            <person name="Ammiraju J.S.S."/>
            <person name="Engler F."/>
            <person name="Soderlund C."/>
            <person name="Wing R.A."/>
            <person name="Palmer L.E."/>
            <person name="de la Bastide M."/>
            <person name="Spiegel L."/>
            <person name="Nascimento L."/>
            <person name="Zutavern T."/>
            <person name="O'Shaughnessy A."/>
            <person name="Dike S."/>
            <person name="Dedhia N."/>
            <person name="Preston R."/>
            <person name="Balija V."/>
            <person name="McCombie W.R."/>
            <person name="Chow T."/>
            <person name="Chen H."/>
            <person name="Chung M."/>
            <person name="Chen C."/>
            <person name="Shaw J."/>
            <person name="Wu H."/>
            <person name="Hsiao K."/>
            <person name="Chao Y."/>
            <person name="Chu M."/>
            <person name="Cheng C."/>
            <person name="Hour A."/>
            <person name="Lee P."/>
            <person name="Lin S."/>
            <person name="Lin Y."/>
            <person name="Liou J."/>
            <person name="Liu S."/>
            <person name="Hsing Y."/>
            <person name="Raghuvanshi S."/>
            <person name="Mohanty A."/>
            <person name="Bharti A.K."/>
            <person name="Gaur A."/>
            <person name="Gupta V."/>
            <person name="Kumar D."/>
            <person name="Ravi V."/>
            <person name="Vij S."/>
            <person name="Kapur A."/>
            <person name="Khurana P."/>
            <person name="Khurana P."/>
            <person name="Khurana J.P."/>
            <person name="Tyagi A.K."/>
            <person name="Gaikwad K."/>
            <person name="Singh A."/>
            <person name="Dalal V."/>
            <person name="Srivastava S."/>
            <person name="Dixit A."/>
            <person name="Pal A.K."/>
            <person name="Ghazi I.A."/>
            <person name="Yadav M."/>
            <person name="Pandit A."/>
            <person name="Bhargava A."/>
            <person name="Sureshbabu K."/>
            <person name="Batra K."/>
            <person name="Sharma T.R."/>
            <person name="Mohapatra T."/>
            <person name="Singh N.K."/>
            <person name="Messing J."/>
            <person name="Nelson A.B."/>
            <person name="Fuks G."/>
            <person name="Kavchok S."/>
            <person name="Keizer G."/>
            <person name="Linton E."/>
            <person name="Llaca V."/>
            <person name="Song R."/>
            <person name="Tanyolac B."/>
            <person name="Young S."/>
            <person name="Ho-Il K."/>
            <person name="Hahn J.H."/>
            <person name="Sangsakoo G."/>
            <person name="Vanavichit A."/>
            <person name="de Mattos Luiz.A.T."/>
            <person name="Zimmer P.D."/>
            <person name="Malone G."/>
            <person name="Dellagostin O."/>
            <person name="de Oliveira A.C."/>
            <person name="Bevan M."/>
            <person name="Bancroft I."/>
            <person name="Minx P."/>
            <person name="Cordum H."/>
            <person name="Wilson R."/>
            <person name="Cheng Z."/>
            <person name="Jin W."/>
            <person name="Jiang J."/>
            <person name="Leong S.A."/>
            <person name="Iwama H."/>
            <person name="Gojobori T."/>
            <person name="Itoh T."/>
            <person name="Niimura Y."/>
            <person name="Fujii Y."/>
            <person name="Habara T."/>
            <person name="Sakai H."/>
            <person name="Sato Y."/>
            <person name="Wilson G."/>
            <person name="Kumar K."/>
            <person name="McCouch S."/>
            <person name="Juretic N."/>
            <person name="Hoen D."/>
            <person name="Wright S."/>
            <person name="Bruskiewich R."/>
            <person name="Bureau T."/>
            <person name="Miyao A."/>
            <person name="Hirochika H."/>
            <person name="Nishikawa T."/>
            <person name="Kadowaki K."/>
            <person name="Sugiura M."/>
            <person name="Burr B."/>
            <person name="Sasaki T."/>
        </authorList>
    </citation>
    <scope>NUCLEOTIDE SEQUENCE [LARGE SCALE GENOMIC DNA]</scope>
    <source>
        <strain evidence="3">cv. Nipponbare</strain>
    </source>
</reference>
<feature type="region of interest" description="Disordered" evidence="1">
    <location>
        <begin position="94"/>
        <end position="117"/>
    </location>
</feature>
<accession>A0A0P0WLV7</accession>
<dbReference type="Proteomes" id="UP000059680">
    <property type="component" value="Chromosome 5"/>
</dbReference>
<dbReference type="PaxDb" id="39947-A0A0P0WLV7"/>
<proteinExistence type="evidence at protein level"/>
<dbReference type="GO" id="GO:0005516">
    <property type="term" value="F:calmodulin binding"/>
    <property type="evidence" value="ECO:0007669"/>
    <property type="project" value="InterPro"/>
</dbReference>
<dbReference type="eggNOG" id="ENOG502R96Y">
    <property type="taxonomic scope" value="Eukaryota"/>
</dbReference>
<reference evidence="2 3" key="2">
    <citation type="journal article" date="2013" name="Plant Cell Physiol.">
        <title>Rice Annotation Project Database (RAP-DB): an integrative and interactive database for rice genomics.</title>
        <authorList>
            <person name="Sakai H."/>
            <person name="Lee S.S."/>
            <person name="Tanaka T."/>
            <person name="Numa H."/>
            <person name="Kim J."/>
            <person name="Kawahara Y."/>
            <person name="Wakimoto H."/>
            <person name="Yang C.C."/>
            <person name="Iwamoto M."/>
            <person name="Abe T."/>
            <person name="Yamada Y."/>
            <person name="Muto A."/>
            <person name="Inokuchi H."/>
            <person name="Ikemura T."/>
            <person name="Matsumoto T."/>
            <person name="Sasaki T."/>
            <person name="Itoh T."/>
        </authorList>
    </citation>
    <scope>NUCLEOTIDE SEQUENCE [LARGE SCALE GENOMIC DNA]</scope>
    <source>
        <strain evidence="3">cv. Nipponbare</strain>
    </source>
</reference>
<gene>
    <name evidence="2" type="ordered locus">Os05g0381600</name>
    <name evidence="2" type="ORF">OSNPB_050381600</name>
</gene>
<dbReference type="InParanoid" id="A0A0P0WLV7"/>
<evidence type="ECO:0000313" key="3">
    <source>
        <dbReference type="Proteomes" id="UP000059680"/>
    </source>
</evidence>